<organism evidence="2 3">
    <name type="scientific">Halopenitus malekzadehii</name>
    <dbReference type="NCBI Taxonomy" id="1267564"/>
    <lineage>
        <taxon>Archaea</taxon>
        <taxon>Methanobacteriati</taxon>
        <taxon>Methanobacteriota</taxon>
        <taxon>Stenosarchaea group</taxon>
        <taxon>Halobacteria</taxon>
        <taxon>Halobacteriales</taxon>
        <taxon>Haloferacaceae</taxon>
        <taxon>Halopenitus</taxon>
    </lineage>
</organism>
<evidence type="ECO:0000256" key="1">
    <source>
        <dbReference type="SAM" id="MobiDB-lite"/>
    </source>
</evidence>
<dbReference type="OrthoDB" id="198474at2157"/>
<dbReference type="InterPro" id="IPR006311">
    <property type="entry name" value="TAT_signal"/>
</dbReference>
<accession>A0A1H6JSS1</accession>
<dbReference type="RefSeq" id="WP_092817784.1">
    <property type="nucleotide sequence ID" value="NZ_FNWU01000017.1"/>
</dbReference>
<evidence type="ECO:0000313" key="3">
    <source>
        <dbReference type="Proteomes" id="UP000199215"/>
    </source>
</evidence>
<reference evidence="2 3" key="1">
    <citation type="submission" date="2016-10" db="EMBL/GenBank/DDBJ databases">
        <authorList>
            <person name="de Groot N.N."/>
        </authorList>
    </citation>
    <scope>NUCLEOTIDE SEQUENCE [LARGE SCALE GENOMIC DNA]</scope>
    <source>
        <strain evidence="2 3">IBRC-M10418</strain>
    </source>
</reference>
<sequence length="200" mass="20863">MELTRRDALAALAAMGTGGAAVTGVAHVRDGDAGGPGNDDDGPGSDGETSMTSGDSDDSLLADPAIVEAFVAVAEPVYPDELSSIEEFVGTVIEGRLREAPTADGIRETMTELDELATEWYGGRLPTIPAADRDRLLREVGADVAGEVPDGTLAERVRYHVVNELLFALYASPTGGELVGIENPQGHPGGTESYRRGPTR</sequence>
<protein>
    <recommendedName>
        <fullName evidence="4">Gluconate 2-dehydrogenase subunit 3</fullName>
    </recommendedName>
</protein>
<keyword evidence="3" id="KW-1185">Reference proteome</keyword>
<dbReference type="PROSITE" id="PS51318">
    <property type="entry name" value="TAT"/>
    <property type="match status" value="1"/>
</dbReference>
<feature type="region of interest" description="Disordered" evidence="1">
    <location>
        <begin position="180"/>
        <end position="200"/>
    </location>
</feature>
<dbReference type="STRING" id="1267564.SAMN05192561_1174"/>
<evidence type="ECO:0008006" key="4">
    <source>
        <dbReference type="Google" id="ProtNLM"/>
    </source>
</evidence>
<name>A0A1H6JSS1_9EURY</name>
<gene>
    <name evidence="2" type="ORF">SAMN05192561_1174</name>
</gene>
<proteinExistence type="predicted"/>
<feature type="region of interest" description="Disordered" evidence="1">
    <location>
        <begin position="26"/>
        <end position="59"/>
    </location>
</feature>
<dbReference type="EMBL" id="FNWU01000017">
    <property type="protein sequence ID" value="SEH63586.1"/>
    <property type="molecule type" value="Genomic_DNA"/>
</dbReference>
<dbReference type="Proteomes" id="UP000199215">
    <property type="component" value="Unassembled WGS sequence"/>
</dbReference>
<dbReference type="AlphaFoldDB" id="A0A1H6JSS1"/>
<evidence type="ECO:0000313" key="2">
    <source>
        <dbReference type="EMBL" id="SEH63586.1"/>
    </source>
</evidence>